<dbReference type="RefSeq" id="WP_266062752.1">
    <property type="nucleotide sequence ID" value="NZ_JAPKFM010000018.1"/>
</dbReference>
<protein>
    <submittedName>
        <fullName evidence="2">Uncharacterized protein</fullName>
    </submittedName>
</protein>
<dbReference type="EMBL" id="JAPKFM010000018">
    <property type="protein sequence ID" value="MCX2965691.1"/>
    <property type="molecule type" value="Genomic_DNA"/>
</dbReference>
<evidence type="ECO:0000313" key="3">
    <source>
        <dbReference type="Proteomes" id="UP001143347"/>
    </source>
</evidence>
<organism evidence="2 3">
    <name type="scientific">Gordonia aquimaris</name>
    <dbReference type="NCBI Taxonomy" id="2984863"/>
    <lineage>
        <taxon>Bacteria</taxon>
        <taxon>Bacillati</taxon>
        <taxon>Actinomycetota</taxon>
        <taxon>Actinomycetes</taxon>
        <taxon>Mycobacteriales</taxon>
        <taxon>Gordoniaceae</taxon>
        <taxon>Gordonia</taxon>
    </lineage>
</organism>
<proteinExistence type="predicted"/>
<dbReference type="Proteomes" id="UP001143347">
    <property type="component" value="Unassembled WGS sequence"/>
</dbReference>
<evidence type="ECO:0000313" key="2">
    <source>
        <dbReference type="EMBL" id="MCX2965691.1"/>
    </source>
</evidence>
<name>A0A9X3D6C7_9ACTN</name>
<reference evidence="2" key="1">
    <citation type="submission" date="2022-10" db="EMBL/GenBank/DDBJ databases">
        <title>WGS of marine actinomycetes from Thailand.</title>
        <authorList>
            <person name="Thawai C."/>
        </authorList>
    </citation>
    <scope>NUCLEOTIDE SEQUENCE</scope>
    <source>
        <strain evidence="2">SW21</strain>
    </source>
</reference>
<evidence type="ECO:0000256" key="1">
    <source>
        <dbReference type="SAM" id="MobiDB-lite"/>
    </source>
</evidence>
<accession>A0A9X3D6C7</accession>
<keyword evidence="3" id="KW-1185">Reference proteome</keyword>
<gene>
    <name evidence="2" type="ORF">OSB52_16515</name>
</gene>
<feature type="compositionally biased region" description="Basic and acidic residues" evidence="1">
    <location>
        <begin position="39"/>
        <end position="53"/>
    </location>
</feature>
<feature type="region of interest" description="Disordered" evidence="1">
    <location>
        <begin position="32"/>
        <end position="53"/>
    </location>
</feature>
<comment type="caution">
    <text evidence="2">The sequence shown here is derived from an EMBL/GenBank/DDBJ whole genome shotgun (WGS) entry which is preliminary data.</text>
</comment>
<sequence length="53" mass="5580">MTILDPILETLIIHASNALDQLGPTIAKAASAYESADEESARSSGDHEGSIRL</sequence>
<dbReference type="AlphaFoldDB" id="A0A9X3D6C7"/>